<evidence type="ECO:0000256" key="1">
    <source>
        <dbReference type="ARBA" id="ARBA00023136"/>
    </source>
</evidence>
<dbReference type="GO" id="GO:0030234">
    <property type="term" value="F:enzyme regulator activity"/>
    <property type="evidence" value="ECO:0007669"/>
    <property type="project" value="TreeGrafter"/>
</dbReference>
<dbReference type="SUPFAM" id="SSF53822">
    <property type="entry name" value="Periplasmic binding protein-like I"/>
    <property type="match status" value="1"/>
</dbReference>
<feature type="signal peptide" evidence="2">
    <location>
        <begin position="1"/>
        <end position="20"/>
    </location>
</feature>
<proteinExistence type="predicted"/>
<comment type="caution">
    <text evidence="3">The sequence shown here is derived from an EMBL/GenBank/DDBJ whole genome shotgun (WGS) entry which is preliminary data.</text>
</comment>
<evidence type="ECO:0008006" key="5">
    <source>
        <dbReference type="Google" id="ProtNLM"/>
    </source>
</evidence>
<evidence type="ECO:0000313" key="3">
    <source>
        <dbReference type="EMBL" id="MUH72600.1"/>
    </source>
</evidence>
<feature type="chain" id="PRO_5026667447" description="Penicillin-binding protein activator" evidence="2">
    <location>
        <begin position="21"/>
        <end position="615"/>
    </location>
</feature>
<dbReference type="InterPro" id="IPR028082">
    <property type="entry name" value="Peripla_BP_I"/>
</dbReference>
<evidence type="ECO:0000313" key="4">
    <source>
        <dbReference type="Proteomes" id="UP000439994"/>
    </source>
</evidence>
<organism evidence="3 4">
    <name type="scientific">Psychrosphaera haliotis</name>
    <dbReference type="NCBI Taxonomy" id="555083"/>
    <lineage>
        <taxon>Bacteria</taxon>
        <taxon>Pseudomonadati</taxon>
        <taxon>Pseudomonadota</taxon>
        <taxon>Gammaproteobacteria</taxon>
        <taxon>Alteromonadales</taxon>
        <taxon>Pseudoalteromonadaceae</taxon>
        <taxon>Psychrosphaera</taxon>
    </lineage>
</organism>
<gene>
    <name evidence="3" type="ORF">GNP35_08910</name>
</gene>
<sequence length="615" mass="69535">MTVIRSIVLIIVISALVACGSTPEKQNQTTTPVTAVNEVVDPYKDSQFYLKQASNTDRKSDQQSFLILATKSAIQEKKPLLFIESILSNIDVQDRHSVMLDIELAKALLYTGNTESAEIVVQRLQQGSISPRFAITMRVLDAQLQSIQENHLGVVKSLFQLQSLYENQISTSDQILVNNLIWKHILKVPYQTLTRFRTDFGTSSEAWIDLANIIGQYISDPVALPSQLDRWQRIYPNTVTLEELPLQVQQLLVVEPYKPTTIGLLLPLSGKLSKLAITIRDGFISAKPFDSLTTIHVLDTSLLTLEEIDAKITERGIDFIVGPLEKDTVSSFQQSKVISTIPRLNLNIPEIVPTQYDNTPDSYYYSLAPEDEIEQAIDLFLEREVKTPAVIFADNTLGKRLFERFNSAWFEATGKQAESIAFRNRSKLGEAVQQLLDVDASQARINEMKKLFGSRLETEARSRADIDAVYVIANSQQTRLIKPFFDVNISAFGKRLPIFASSRSYVVDESVQQKRDLNGMMFTEMPWLIKNTEPQLHDLYAKIGEQQTQSKKLFAFGYDAYNLIFALKQLKILPSQSLNGLTGMLSVKDNLTIKRQLSWSRYVQGKIIVQPEQNK</sequence>
<dbReference type="Proteomes" id="UP000439994">
    <property type="component" value="Unassembled WGS sequence"/>
</dbReference>
<dbReference type="AlphaFoldDB" id="A0A6N8FC77"/>
<dbReference type="PANTHER" id="PTHR38038:SF1">
    <property type="entry name" value="PENICILLIN-BINDING PROTEIN ACTIVATOR LPOA"/>
    <property type="match status" value="1"/>
</dbReference>
<dbReference type="Gene3D" id="1.25.40.650">
    <property type="match status" value="1"/>
</dbReference>
<dbReference type="PANTHER" id="PTHR38038">
    <property type="entry name" value="PENICILLIN-BINDING PROTEIN ACTIVATOR LPOA"/>
    <property type="match status" value="1"/>
</dbReference>
<dbReference type="PROSITE" id="PS51257">
    <property type="entry name" value="PROKAR_LIPOPROTEIN"/>
    <property type="match status" value="1"/>
</dbReference>
<keyword evidence="2" id="KW-0732">Signal</keyword>
<dbReference type="GO" id="GO:0009252">
    <property type="term" value="P:peptidoglycan biosynthetic process"/>
    <property type="evidence" value="ECO:0007669"/>
    <property type="project" value="TreeGrafter"/>
</dbReference>
<dbReference type="Pfam" id="PF04348">
    <property type="entry name" value="LppC"/>
    <property type="match status" value="1"/>
</dbReference>
<protein>
    <recommendedName>
        <fullName evidence="5">Penicillin-binding protein activator</fullName>
    </recommendedName>
</protein>
<dbReference type="CDD" id="cd06339">
    <property type="entry name" value="PBP1_YraM_LppC_lipoprotein-like"/>
    <property type="match status" value="1"/>
</dbReference>
<dbReference type="GO" id="GO:0031241">
    <property type="term" value="C:periplasmic side of cell outer membrane"/>
    <property type="evidence" value="ECO:0007669"/>
    <property type="project" value="TreeGrafter"/>
</dbReference>
<accession>A0A6N8FC77</accession>
<reference evidence="3 4" key="1">
    <citation type="submission" date="2019-11" db="EMBL/GenBank/DDBJ databases">
        <title>P. haliotis isolates from Z. marina roots.</title>
        <authorList>
            <person name="Cohen M."/>
            <person name="Jospin G."/>
            <person name="Eisen J.A."/>
            <person name="Coil D.A."/>
        </authorList>
    </citation>
    <scope>NUCLEOTIDE SEQUENCE [LARGE SCALE GENOMIC DNA]</scope>
    <source>
        <strain evidence="3 4">UCD-MCMsp1aY</strain>
    </source>
</reference>
<evidence type="ECO:0000256" key="2">
    <source>
        <dbReference type="SAM" id="SignalP"/>
    </source>
</evidence>
<dbReference type="OrthoDB" id="6708821at2"/>
<dbReference type="Gene3D" id="3.40.50.2300">
    <property type="match status" value="2"/>
</dbReference>
<keyword evidence="4" id="KW-1185">Reference proteome</keyword>
<name>A0A6N8FC77_9GAMM</name>
<keyword evidence="1" id="KW-0472">Membrane</keyword>
<dbReference type="InterPro" id="IPR007443">
    <property type="entry name" value="LpoA"/>
</dbReference>
<dbReference type="EMBL" id="WOCD01000003">
    <property type="protein sequence ID" value="MUH72600.1"/>
    <property type="molecule type" value="Genomic_DNA"/>
</dbReference>